<dbReference type="AlphaFoldDB" id="A0A9J5WIV9"/>
<dbReference type="EMBL" id="JACXVP010000011">
    <property type="protein sequence ID" value="KAG5574928.1"/>
    <property type="molecule type" value="Genomic_DNA"/>
</dbReference>
<accession>A0A9J5WIV9</accession>
<feature type="non-terminal residue" evidence="1">
    <location>
        <position position="96"/>
    </location>
</feature>
<proteinExistence type="predicted"/>
<comment type="caution">
    <text evidence="1">The sequence shown here is derived from an EMBL/GenBank/DDBJ whole genome shotgun (WGS) entry which is preliminary data.</text>
</comment>
<evidence type="ECO:0000313" key="1">
    <source>
        <dbReference type="EMBL" id="KAG5574928.1"/>
    </source>
</evidence>
<protein>
    <submittedName>
        <fullName evidence="1">Uncharacterized protein</fullName>
    </submittedName>
</protein>
<dbReference type="PANTHER" id="PTHR46238">
    <property type="entry name" value="REVERSE TRANSCRIPTASE DOMAIN-CONTAINING PROTEIN"/>
    <property type="match status" value="1"/>
</dbReference>
<sequence>GRRPSKTKTKYLEYRFSDETHEIDNEVRLDIQIIQKRGSFKYLLAIIQGSREIDDNVTHYMVVVRLIYCVVDCWLVMNPYIQKMKVVKMRIDKMDV</sequence>
<evidence type="ECO:0000313" key="2">
    <source>
        <dbReference type="Proteomes" id="UP000824120"/>
    </source>
</evidence>
<keyword evidence="2" id="KW-1185">Reference proteome</keyword>
<reference evidence="1 2" key="1">
    <citation type="submission" date="2020-09" db="EMBL/GenBank/DDBJ databases">
        <title>De no assembly of potato wild relative species, Solanum commersonii.</title>
        <authorList>
            <person name="Cho K."/>
        </authorList>
    </citation>
    <scope>NUCLEOTIDE SEQUENCE [LARGE SCALE GENOMIC DNA]</scope>
    <source>
        <strain evidence="1">LZ3.2</strain>
        <tissue evidence="1">Leaf</tissue>
    </source>
</reference>
<gene>
    <name evidence="1" type="ORF">H5410_055062</name>
</gene>
<name>A0A9J5WIV9_SOLCO</name>
<dbReference type="Proteomes" id="UP000824120">
    <property type="component" value="Chromosome 11"/>
</dbReference>
<dbReference type="OrthoDB" id="768353at2759"/>
<dbReference type="PANTHER" id="PTHR46238:SF8">
    <property type="entry name" value="ENDONUCLEASE_EXONUCLEASE_PHOSPHATASE DOMAIN-CONTAINING PROTEIN"/>
    <property type="match status" value="1"/>
</dbReference>
<organism evidence="1 2">
    <name type="scientific">Solanum commersonii</name>
    <name type="common">Commerson's wild potato</name>
    <name type="synonym">Commerson's nightshade</name>
    <dbReference type="NCBI Taxonomy" id="4109"/>
    <lineage>
        <taxon>Eukaryota</taxon>
        <taxon>Viridiplantae</taxon>
        <taxon>Streptophyta</taxon>
        <taxon>Embryophyta</taxon>
        <taxon>Tracheophyta</taxon>
        <taxon>Spermatophyta</taxon>
        <taxon>Magnoliopsida</taxon>
        <taxon>eudicotyledons</taxon>
        <taxon>Gunneridae</taxon>
        <taxon>Pentapetalae</taxon>
        <taxon>asterids</taxon>
        <taxon>lamiids</taxon>
        <taxon>Solanales</taxon>
        <taxon>Solanaceae</taxon>
        <taxon>Solanoideae</taxon>
        <taxon>Solaneae</taxon>
        <taxon>Solanum</taxon>
    </lineage>
</organism>